<dbReference type="OrthoDB" id="710582at2"/>
<dbReference type="Proteomes" id="UP000032049">
    <property type="component" value="Unassembled WGS sequence"/>
</dbReference>
<evidence type="ECO:0000256" key="1">
    <source>
        <dbReference type="SAM" id="MobiDB-lite"/>
    </source>
</evidence>
<reference evidence="2 3" key="1">
    <citation type="submission" date="2015-01" db="EMBL/GenBank/DDBJ databases">
        <title>Draft genome sequence of Pedobacter sp. NL19 isolated from sludge of an effluent treatment pond in an abandoned uranium mine.</title>
        <authorList>
            <person name="Santos T."/>
            <person name="Caetano T."/>
            <person name="Covas C."/>
            <person name="Cruz A."/>
            <person name="Mendo S."/>
        </authorList>
    </citation>
    <scope>NUCLEOTIDE SEQUENCE [LARGE SCALE GENOMIC DNA]</scope>
    <source>
        <strain evidence="2 3">NL19</strain>
    </source>
</reference>
<dbReference type="RefSeq" id="WP_041882462.1">
    <property type="nucleotide sequence ID" value="NZ_CP157278.1"/>
</dbReference>
<dbReference type="AlphaFoldDB" id="A0A0D0FWQ8"/>
<dbReference type="STRING" id="1503925.TH53_12540"/>
<comment type="caution">
    <text evidence="2">The sequence shown here is derived from an EMBL/GenBank/DDBJ whole genome shotgun (WGS) entry which is preliminary data.</text>
</comment>
<proteinExistence type="predicted"/>
<feature type="region of interest" description="Disordered" evidence="1">
    <location>
        <begin position="227"/>
        <end position="258"/>
    </location>
</feature>
<evidence type="ECO:0000313" key="2">
    <source>
        <dbReference type="EMBL" id="KIO76914.1"/>
    </source>
</evidence>
<gene>
    <name evidence="2" type="ORF">TH53_12540</name>
</gene>
<keyword evidence="3" id="KW-1185">Reference proteome</keyword>
<protein>
    <submittedName>
        <fullName evidence="2">Uncharacterized protein</fullName>
    </submittedName>
</protein>
<name>A0A0D0FWQ8_9SPHI</name>
<accession>A0A0D0FWQ8</accession>
<dbReference type="EMBL" id="JXRA01000052">
    <property type="protein sequence ID" value="KIO76914.1"/>
    <property type="molecule type" value="Genomic_DNA"/>
</dbReference>
<organism evidence="2 3">
    <name type="scientific">Pedobacter lusitanus</name>
    <dbReference type="NCBI Taxonomy" id="1503925"/>
    <lineage>
        <taxon>Bacteria</taxon>
        <taxon>Pseudomonadati</taxon>
        <taxon>Bacteroidota</taxon>
        <taxon>Sphingobacteriia</taxon>
        <taxon>Sphingobacteriales</taxon>
        <taxon>Sphingobacteriaceae</taxon>
        <taxon>Pedobacter</taxon>
    </lineage>
</organism>
<evidence type="ECO:0000313" key="3">
    <source>
        <dbReference type="Proteomes" id="UP000032049"/>
    </source>
</evidence>
<sequence>MGCLILFFAACKKDILNSKKYIGTNEINIQEAKDYFYNSVLKNADGKITSSDSKTTNSDEIPSSLWEYARKKGLGVRVPLKFDSKLKYKIEGTTRSYSFDELIYLFLYKNKEDKFEVEKVTTMPDKDYVNNTSKERKFSGLVIVEDWYGNIKKVFQYKGGQYRKLAIQSGPYANKTSENRTVVNGLGDGDCVYISGGFACVGAGGGQTCTERPGRYVCPGGGGIGPWGPENGGRPDPTIDRPDPNGTDEGYVEPPSTSTDISIDFKGYPCAQDLGNKLPQLKNSIEGMLISTFSQNQDVNLTFEPRPSLKGTATDGELVSAARTNYVVGINPDILENSTKEYILVTLYHEGLHAYFAQKKKDLGDDEFNKQFLGVDVNGGRLIAVQNEGHWPMGYDKYIRGLKDAILSFNPNFGEDRAIALAQGGIVQLNQSYSDINDQERDTRKTGYKGTKCP</sequence>